<accession>A0A1G5B7T3</accession>
<protein>
    <submittedName>
        <fullName evidence="7">Threonine/homoserine/homoserine lactone efflux protein</fullName>
    </submittedName>
</protein>
<evidence type="ECO:0000256" key="5">
    <source>
        <dbReference type="ARBA" id="ARBA00023136"/>
    </source>
</evidence>
<evidence type="ECO:0000313" key="7">
    <source>
        <dbReference type="EMBL" id="SCX86223.1"/>
    </source>
</evidence>
<dbReference type="PANTHER" id="PTHR30086">
    <property type="entry name" value="ARGININE EXPORTER PROTEIN ARGO"/>
    <property type="match status" value="1"/>
</dbReference>
<keyword evidence="5 6" id="KW-0472">Membrane</keyword>
<evidence type="ECO:0000256" key="1">
    <source>
        <dbReference type="ARBA" id="ARBA00004651"/>
    </source>
</evidence>
<feature type="transmembrane region" description="Helical" evidence="6">
    <location>
        <begin position="6"/>
        <end position="26"/>
    </location>
</feature>
<evidence type="ECO:0000256" key="4">
    <source>
        <dbReference type="ARBA" id="ARBA00022989"/>
    </source>
</evidence>
<dbReference type="RefSeq" id="WP_090739479.1">
    <property type="nucleotide sequence ID" value="NZ_FMVT01000001.1"/>
</dbReference>
<keyword evidence="4 6" id="KW-1133">Transmembrane helix</keyword>
<comment type="subcellular location">
    <subcellularLocation>
        <location evidence="1">Cell membrane</location>
        <topology evidence="1">Multi-pass membrane protein</topology>
    </subcellularLocation>
</comment>
<dbReference type="InterPro" id="IPR001123">
    <property type="entry name" value="LeuE-type"/>
</dbReference>
<feature type="transmembrane region" description="Helical" evidence="6">
    <location>
        <begin position="70"/>
        <end position="90"/>
    </location>
</feature>
<gene>
    <name evidence="7" type="ORF">SAMN05660710_00033</name>
</gene>
<keyword evidence="2" id="KW-1003">Cell membrane</keyword>
<proteinExistence type="predicted"/>
<evidence type="ECO:0000256" key="2">
    <source>
        <dbReference type="ARBA" id="ARBA00022475"/>
    </source>
</evidence>
<organism evidence="7 8">
    <name type="scientific">Paracoccus tibetensis</name>
    <dbReference type="NCBI Taxonomy" id="336292"/>
    <lineage>
        <taxon>Bacteria</taxon>
        <taxon>Pseudomonadati</taxon>
        <taxon>Pseudomonadota</taxon>
        <taxon>Alphaproteobacteria</taxon>
        <taxon>Rhodobacterales</taxon>
        <taxon>Paracoccaceae</taxon>
        <taxon>Paracoccus</taxon>
    </lineage>
</organism>
<keyword evidence="3 6" id="KW-0812">Transmembrane</keyword>
<dbReference type="STRING" id="336292.SAMN05660710_00033"/>
<sequence>MQLLTYALALGLVAAAPGPVVAILMARALSGHRRGAACFAGGVILGKLATLAAVTSGLVLWLGLPGAPLLAAKIIFVGYLVTVVLQMWNTAPIPVTAERHPRRSASEAGDVAAGFAAGVASPLSLLFFVTLLPAGLHGGNGGWPTILGAAAVTAVAPGLVFGAYILLACRLQRLLRRPRHVRLVHRAMAVLIGGTTAVLLLDPFWKGA</sequence>
<feature type="transmembrane region" description="Helical" evidence="6">
    <location>
        <begin position="38"/>
        <end position="64"/>
    </location>
</feature>
<name>A0A1G5B7T3_9RHOB</name>
<keyword evidence="8" id="KW-1185">Reference proteome</keyword>
<feature type="transmembrane region" description="Helical" evidence="6">
    <location>
        <begin position="187"/>
        <end position="205"/>
    </location>
</feature>
<feature type="transmembrane region" description="Helical" evidence="6">
    <location>
        <begin position="111"/>
        <end position="134"/>
    </location>
</feature>
<dbReference type="Pfam" id="PF01810">
    <property type="entry name" value="LysE"/>
    <property type="match status" value="1"/>
</dbReference>
<dbReference type="PANTHER" id="PTHR30086:SF20">
    <property type="entry name" value="ARGININE EXPORTER PROTEIN ARGO-RELATED"/>
    <property type="match status" value="1"/>
</dbReference>
<dbReference type="AlphaFoldDB" id="A0A1G5B7T3"/>
<dbReference type="GO" id="GO:0005886">
    <property type="term" value="C:plasma membrane"/>
    <property type="evidence" value="ECO:0007669"/>
    <property type="project" value="UniProtKB-SubCell"/>
</dbReference>
<reference evidence="7 8" key="1">
    <citation type="submission" date="2016-10" db="EMBL/GenBank/DDBJ databases">
        <authorList>
            <person name="de Groot N.N."/>
        </authorList>
    </citation>
    <scope>NUCLEOTIDE SEQUENCE [LARGE SCALE GENOMIC DNA]</scope>
    <source>
        <strain evidence="7 8">CGMCC 1.8925</strain>
    </source>
</reference>
<evidence type="ECO:0000313" key="8">
    <source>
        <dbReference type="Proteomes" id="UP000199502"/>
    </source>
</evidence>
<dbReference type="EMBL" id="FMVT01000001">
    <property type="protein sequence ID" value="SCX86223.1"/>
    <property type="molecule type" value="Genomic_DNA"/>
</dbReference>
<feature type="transmembrane region" description="Helical" evidence="6">
    <location>
        <begin position="146"/>
        <end position="167"/>
    </location>
</feature>
<dbReference type="Proteomes" id="UP000199502">
    <property type="component" value="Unassembled WGS sequence"/>
</dbReference>
<evidence type="ECO:0000256" key="6">
    <source>
        <dbReference type="SAM" id="Phobius"/>
    </source>
</evidence>
<evidence type="ECO:0000256" key="3">
    <source>
        <dbReference type="ARBA" id="ARBA00022692"/>
    </source>
</evidence>
<dbReference type="GO" id="GO:0015171">
    <property type="term" value="F:amino acid transmembrane transporter activity"/>
    <property type="evidence" value="ECO:0007669"/>
    <property type="project" value="TreeGrafter"/>
</dbReference>